<dbReference type="GO" id="GO:0001965">
    <property type="term" value="F:G-protein alpha-subunit binding"/>
    <property type="evidence" value="ECO:0007669"/>
    <property type="project" value="TreeGrafter"/>
</dbReference>
<evidence type="ECO:0000256" key="2">
    <source>
        <dbReference type="ARBA" id="ARBA00022658"/>
    </source>
</evidence>
<dbReference type="AlphaFoldDB" id="A0A6B2L560"/>
<dbReference type="InterPro" id="IPR019318">
    <property type="entry name" value="Gua_nucleotide_exch_fac_Ric8"/>
</dbReference>
<evidence type="ECO:0000256" key="1">
    <source>
        <dbReference type="ARBA" id="ARBA00009049"/>
    </source>
</evidence>
<accession>A0A6B2L560</accession>
<protein>
    <submittedName>
        <fullName evidence="5">Uncharacterized protein</fullName>
    </submittedName>
</protein>
<dbReference type="PANTHER" id="PTHR12425">
    <property type="entry name" value="SYNEMBRYN"/>
    <property type="match status" value="1"/>
</dbReference>
<dbReference type="InterPro" id="IPR011989">
    <property type="entry name" value="ARM-like"/>
</dbReference>
<sequence>MRLLIREEAGSAEFLTEENLLKISQFALEEHPSATQLPAKIESAKCLVNMIFKTPALADAMIKLQLHFKILQNLNPKTDEGYLFPQLRILFLLSRPVGDSDIYRKLADHGAIEKLYQILKFYIDDNPQFPDPRHYFILKEVLQLLFNLTIGMGSLNSKPNEPMDYQTYVPNYEEVVGSLLRVFGIPLESPSACPQLFDLKNCCLNCFVNIPLDYYRILVVLGDQTATLKSLFDLLEWEIRSDGGSEKKSIVTIFMVVQYLLSKEPDARPYAMTRLFPGRNLETEREESEKKGESINMDAINKDADTVGNMIIKYMSSMNMAIKFVANELLFSLVGENADDFVRLTGFGNAAGLLAMRNLFGMGKHLNRDTATEMREEKKKKMPDLVPAREGETEEEKEQRTMENIEKMVESGMIQLVKK</sequence>
<evidence type="ECO:0000313" key="5">
    <source>
        <dbReference type="EMBL" id="NDV32114.1"/>
    </source>
</evidence>
<dbReference type="SUPFAM" id="SSF48371">
    <property type="entry name" value="ARM repeat"/>
    <property type="match status" value="1"/>
</dbReference>
<dbReference type="Pfam" id="PF10165">
    <property type="entry name" value="Ric8"/>
    <property type="match status" value="1"/>
</dbReference>
<keyword evidence="3" id="KW-0143">Chaperone</keyword>
<feature type="region of interest" description="Disordered" evidence="4">
    <location>
        <begin position="370"/>
        <end position="400"/>
    </location>
</feature>
<evidence type="ECO:0000256" key="3">
    <source>
        <dbReference type="ARBA" id="ARBA00023186"/>
    </source>
</evidence>
<reference evidence="5" key="1">
    <citation type="journal article" date="2020" name="J. Eukaryot. Microbiol.">
        <title>De novo Sequencing, Assembly and Annotation of the Transcriptome for the Free-Living Testate Amoeba Arcella intermedia.</title>
        <authorList>
            <person name="Ribeiro G.M."/>
            <person name="Porfirio-Sousa A.L."/>
            <person name="Maurer-Alcala X.X."/>
            <person name="Katz L.A."/>
            <person name="Lahr D.J.G."/>
        </authorList>
    </citation>
    <scope>NUCLEOTIDE SEQUENCE</scope>
</reference>
<organism evidence="5">
    <name type="scientific">Arcella intermedia</name>
    <dbReference type="NCBI Taxonomy" id="1963864"/>
    <lineage>
        <taxon>Eukaryota</taxon>
        <taxon>Amoebozoa</taxon>
        <taxon>Tubulinea</taxon>
        <taxon>Elardia</taxon>
        <taxon>Arcellinida</taxon>
        <taxon>Sphaerothecina</taxon>
        <taxon>Arcellidae</taxon>
        <taxon>Arcella</taxon>
    </lineage>
</organism>
<proteinExistence type="inferred from homology"/>
<dbReference type="EMBL" id="GIBP01003145">
    <property type="protein sequence ID" value="NDV32114.1"/>
    <property type="molecule type" value="Transcribed_RNA"/>
</dbReference>
<name>A0A6B2L560_9EUKA</name>
<dbReference type="InterPro" id="IPR016024">
    <property type="entry name" value="ARM-type_fold"/>
</dbReference>
<evidence type="ECO:0000256" key="4">
    <source>
        <dbReference type="SAM" id="MobiDB-lite"/>
    </source>
</evidence>
<dbReference type="GO" id="GO:0007186">
    <property type="term" value="P:G protein-coupled receptor signaling pathway"/>
    <property type="evidence" value="ECO:0007669"/>
    <property type="project" value="TreeGrafter"/>
</dbReference>
<dbReference type="GO" id="GO:0005085">
    <property type="term" value="F:guanyl-nucleotide exchange factor activity"/>
    <property type="evidence" value="ECO:0007669"/>
    <property type="project" value="UniProtKB-KW"/>
</dbReference>
<comment type="similarity">
    <text evidence="1">Belongs to the synembryn family.</text>
</comment>
<keyword evidence="2" id="KW-0344">Guanine-nucleotide releasing factor</keyword>
<dbReference type="Gene3D" id="1.25.10.10">
    <property type="entry name" value="Leucine-rich Repeat Variant"/>
    <property type="match status" value="1"/>
</dbReference>
<dbReference type="GO" id="GO:0005737">
    <property type="term" value="C:cytoplasm"/>
    <property type="evidence" value="ECO:0007669"/>
    <property type="project" value="TreeGrafter"/>
</dbReference>
<dbReference type="PANTHER" id="PTHR12425:SF5">
    <property type="entry name" value="SYNEMBRYN"/>
    <property type="match status" value="1"/>
</dbReference>